<feature type="coiled-coil region" evidence="1">
    <location>
        <begin position="291"/>
        <end position="325"/>
    </location>
</feature>
<evidence type="ECO:0000256" key="1">
    <source>
        <dbReference type="SAM" id="Coils"/>
    </source>
</evidence>
<proteinExistence type="predicted"/>
<feature type="region of interest" description="Disordered" evidence="2">
    <location>
        <begin position="444"/>
        <end position="486"/>
    </location>
</feature>
<sequence length="486" mass="53628">MDVDEAGTGEATDQRTEQTRSVSTSEDEDADSVTDGWIEVTRKKKRTRTPKQGGEKRTRPFTKPDVPMPLKHCQQGSTSKQDTQTAQNDIKVIVRPRDGLNVRSTCGASLDEAIRNGTGVGDDEMITICPNPTQNILVTSTPEESTATKIAKMKVLTINGKSVTIRVSLYRKQIDFCKECGRLSHRPDVCPRPDIKLCLICGLKNPINGHECTPQCRICGEAHPTADRMCKAKYKVPHVLKQRKWEARFRDFQEQTPSPSYSNAGSPSLRPPAGSRRPPPGSEDGEYGEKNRKLRQELAKARKQNEKSTRKIEELQQTLNEILKRTGGHPTETPSSGASSSVGAADERDTTSAVGDGDTDMGCKGAENHTQEPKRARPAGRKIDVIEEMVDKLTNKTERLFETLLIRLNESDAERNAQYAAVNIQLAAVNKRIEYLEGGTAQLQQQGQGHDELGGDASTILNRSSNVNTTHTKKKGRTDSRVSQCL</sequence>
<feature type="region of interest" description="Disordered" evidence="2">
    <location>
        <begin position="325"/>
        <end position="380"/>
    </location>
</feature>
<dbReference type="VEuPathDB" id="VectorBase:LOC119177799"/>
<evidence type="ECO:0000256" key="2">
    <source>
        <dbReference type="SAM" id="MobiDB-lite"/>
    </source>
</evidence>
<keyword evidence="1" id="KW-0175">Coiled coil</keyword>
<dbReference type="EMBL" id="JABSTU010000007">
    <property type="protein sequence ID" value="KAH8026663.1"/>
    <property type="molecule type" value="Genomic_DNA"/>
</dbReference>
<feature type="compositionally biased region" description="Basic and acidic residues" evidence="2">
    <location>
        <begin position="366"/>
        <end position="380"/>
    </location>
</feature>
<organism evidence="3 4">
    <name type="scientific">Rhipicephalus microplus</name>
    <name type="common">Cattle tick</name>
    <name type="synonym">Boophilus microplus</name>
    <dbReference type="NCBI Taxonomy" id="6941"/>
    <lineage>
        <taxon>Eukaryota</taxon>
        <taxon>Metazoa</taxon>
        <taxon>Ecdysozoa</taxon>
        <taxon>Arthropoda</taxon>
        <taxon>Chelicerata</taxon>
        <taxon>Arachnida</taxon>
        <taxon>Acari</taxon>
        <taxon>Parasitiformes</taxon>
        <taxon>Ixodida</taxon>
        <taxon>Ixodoidea</taxon>
        <taxon>Ixodidae</taxon>
        <taxon>Rhipicephalinae</taxon>
        <taxon>Rhipicephalus</taxon>
        <taxon>Boophilus</taxon>
    </lineage>
</organism>
<feature type="compositionally biased region" description="Polar residues" evidence="2">
    <location>
        <begin position="254"/>
        <end position="263"/>
    </location>
</feature>
<dbReference type="Proteomes" id="UP000821866">
    <property type="component" value="Unassembled WGS sequence"/>
</dbReference>
<accession>A0A9J6DWT3</accession>
<evidence type="ECO:0000313" key="4">
    <source>
        <dbReference type="Proteomes" id="UP000821866"/>
    </source>
</evidence>
<dbReference type="AlphaFoldDB" id="A0A9J6DWT3"/>
<keyword evidence="4" id="KW-1185">Reference proteome</keyword>
<dbReference type="VEuPathDB" id="VectorBase:LOC119176725"/>
<evidence type="ECO:0000313" key="3">
    <source>
        <dbReference type="EMBL" id="KAH8026663.1"/>
    </source>
</evidence>
<name>A0A9J6DWT3_RHIMP</name>
<feature type="compositionally biased region" description="Polar residues" evidence="2">
    <location>
        <begin position="74"/>
        <end position="86"/>
    </location>
</feature>
<feature type="region of interest" description="Disordered" evidence="2">
    <location>
        <begin position="252"/>
        <end position="290"/>
    </location>
</feature>
<reference evidence="3" key="2">
    <citation type="submission" date="2021-09" db="EMBL/GenBank/DDBJ databases">
        <authorList>
            <person name="Jia N."/>
            <person name="Wang J."/>
            <person name="Shi W."/>
            <person name="Du L."/>
            <person name="Sun Y."/>
            <person name="Zhan W."/>
            <person name="Jiang J."/>
            <person name="Wang Q."/>
            <person name="Zhang B."/>
            <person name="Ji P."/>
            <person name="Sakyi L.B."/>
            <person name="Cui X."/>
            <person name="Yuan T."/>
            <person name="Jiang B."/>
            <person name="Yang W."/>
            <person name="Lam T.T.-Y."/>
            <person name="Chang Q."/>
            <person name="Ding S."/>
            <person name="Wang X."/>
            <person name="Zhu J."/>
            <person name="Ruan X."/>
            <person name="Zhao L."/>
            <person name="Wei J."/>
            <person name="Que T."/>
            <person name="Du C."/>
            <person name="Cheng J."/>
            <person name="Dai P."/>
            <person name="Han X."/>
            <person name="Huang E."/>
            <person name="Gao Y."/>
            <person name="Liu J."/>
            <person name="Shao H."/>
            <person name="Ye R."/>
            <person name="Li L."/>
            <person name="Wei W."/>
            <person name="Wang X."/>
            <person name="Wang C."/>
            <person name="Huo Q."/>
            <person name="Li W."/>
            <person name="Guo W."/>
            <person name="Chen H."/>
            <person name="Chen S."/>
            <person name="Zhou L."/>
            <person name="Zhou L."/>
            <person name="Ni X."/>
            <person name="Tian J."/>
            <person name="Zhou Y."/>
            <person name="Sheng Y."/>
            <person name="Liu T."/>
            <person name="Pan Y."/>
            <person name="Xia L."/>
            <person name="Li J."/>
            <person name="Zhao F."/>
            <person name="Cao W."/>
        </authorList>
    </citation>
    <scope>NUCLEOTIDE SEQUENCE</scope>
    <source>
        <strain evidence="3">Rmic-2018</strain>
        <tissue evidence="3">Larvae</tissue>
    </source>
</reference>
<reference evidence="3" key="1">
    <citation type="journal article" date="2020" name="Cell">
        <title>Large-Scale Comparative Analyses of Tick Genomes Elucidate Their Genetic Diversity and Vector Capacities.</title>
        <authorList>
            <consortium name="Tick Genome and Microbiome Consortium (TIGMIC)"/>
            <person name="Jia N."/>
            <person name="Wang J."/>
            <person name="Shi W."/>
            <person name="Du L."/>
            <person name="Sun Y."/>
            <person name="Zhan W."/>
            <person name="Jiang J.F."/>
            <person name="Wang Q."/>
            <person name="Zhang B."/>
            <person name="Ji P."/>
            <person name="Bell-Sakyi L."/>
            <person name="Cui X.M."/>
            <person name="Yuan T.T."/>
            <person name="Jiang B.G."/>
            <person name="Yang W.F."/>
            <person name="Lam T.T."/>
            <person name="Chang Q.C."/>
            <person name="Ding S.J."/>
            <person name="Wang X.J."/>
            <person name="Zhu J.G."/>
            <person name="Ruan X.D."/>
            <person name="Zhao L."/>
            <person name="Wei J.T."/>
            <person name="Ye R.Z."/>
            <person name="Que T.C."/>
            <person name="Du C.H."/>
            <person name="Zhou Y.H."/>
            <person name="Cheng J.X."/>
            <person name="Dai P.F."/>
            <person name="Guo W.B."/>
            <person name="Han X.H."/>
            <person name="Huang E.J."/>
            <person name="Li L.F."/>
            <person name="Wei W."/>
            <person name="Gao Y.C."/>
            <person name="Liu J.Z."/>
            <person name="Shao H.Z."/>
            <person name="Wang X."/>
            <person name="Wang C.C."/>
            <person name="Yang T.C."/>
            <person name="Huo Q.B."/>
            <person name="Li W."/>
            <person name="Chen H.Y."/>
            <person name="Chen S.E."/>
            <person name="Zhou L.G."/>
            <person name="Ni X.B."/>
            <person name="Tian J.H."/>
            <person name="Sheng Y."/>
            <person name="Liu T."/>
            <person name="Pan Y.S."/>
            <person name="Xia L.Y."/>
            <person name="Li J."/>
            <person name="Zhao F."/>
            <person name="Cao W.C."/>
        </authorList>
    </citation>
    <scope>NUCLEOTIDE SEQUENCE</scope>
    <source>
        <strain evidence="3">Rmic-2018</strain>
    </source>
</reference>
<protein>
    <submittedName>
        <fullName evidence="3">Uncharacterized protein</fullName>
    </submittedName>
</protein>
<feature type="region of interest" description="Disordered" evidence="2">
    <location>
        <begin position="1"/>
        <end position="86"/>
    </location>
</feature>
<feature type="compositionally biased region" description="Polar residues" evidence="2">
    <location>
        <begin position="459"/>
        <end position="470"/>
    </location>
</feature>
<comment type="caution">
    <text evidence="3">The sequence shown here is derived from an EMBL/GenBank/DDBJ whole genome shotgun (WGS) entry which is preliminary data.</text>
</comment>
<feature type="compositionally biased region" description="Low complexity" evidence="2">
    <location>
        <begin position="264"/>
        <end position="276"/>
    </location>
</feature>
<gene>
    <name evidence="3" type="ORF">HPB51_023681</name>
</gene>
<feature type="compositionally biased region" description="Low complexity" evidence="2">
    <location>
        <begin position="335"/>
        <end position="344"/>
    </location>
</feature>